<dbReference type="GO" id="GO:0009092">
    <property type="term" value="P:homoserine metabolic process"/>
    <property type="evidence" value="ECO:0007669"/>
    <property type="project" value="TreeGrafter"/>
</dbReference>
<dbReference type="UniPathway" id="UPA00051">
    <property type="reaction ID" value="UER00074"/>
</dbReference>
<dbReference type="AlphaFoldDB" id="A0A5C6RRH4"/>
<dbReference type="PANTHER" id="PTHR32268:SF11">
    <property type="entry name" value="HOMOSERINE O-ACETYLTRANSFERASE"/>
    <property type="match status" value="1"/>
</dbReference>
<evidence type="ECO:0000313" key="5">
    <source>
        <dbReference type="EMBL" id="TXB64599.1"/>
    </source>
</evidence>
<comment type="subunit">
    <text evidence="2">Homodimer.</text>
</comment>
<dbReference type="RefSeq" id="WP_147100733.1">
    <property type="nucleotide sequence ID" value="NZ_VOOS01000004.1"/>
</dbReference>
<keyword evidence="6" id="KW-1185">Reference proteome</keyword>
<evidence type="ECO:0000256" key="1">
    <source>
        <dbReference type="ARBA" id="ARBA00022679"/>
    </source>
</evidence>
<keyword evidence="2" id="KW-0486">Methionine biosynthesis</keyword>
<accession>A0A5C6RRH4</accession>
<dbReference type="InterPro" id="IPR008220">
    <property type="entry name" value="HAT_MetX-like"/>
</dbReference>
<sequence length="348" mass="39221">MLLQTYKYNKIFGLESGESLQKIEIAYTTIGKLNSTGDNVIWITHALTANSNPEEWWNGLVGKGKFYNPENYFIVCANVLGSAYGSTGPLSINPDNGNKYYHSFPQLTIRDIVNGFELLKDYLQIKKIQTLLGGSLGGQQALEWSIINPSLIENLILIATNAKHSPWGIAFNESQRLAIKADRSWYSYSDDAGLKGLKAARSIALLSYRNYNTYRATQEDNREGIDCYKASSYQNYQGEKLVNRFNAFSYWTLSKVMDSHDVGRGRGSITKALNQVKANTLVVAVNSDLLFPVSESILIADSIKDAELEVIDSLYGHDGFLIETDQLKELFEKFYLTQKLKTKRYEYA</sequence>
<dbReference type="EMBL" id="VOOS01000004">
    <property type="protein sequence ID" value="TXB64599.1"/>
    <property type="molecule type" value="Genomic_DNA"/>
</dbReference>
<feature type="active site" evidence="2 3">
    <location>
        <position position="288"/>
    </location>
</feature>
<dbReference type="GO" id="GO:0005737">
    <property type="term" value="C:cytoplasm"/>
    <property type="evidence" value="ECO:0007669"/>
    <property type="project" value="UniProtKB-SubCell"/>
</dbReference>
<keyword evidence="2" id="KW-0028">Amino-acid biosynthesis</keyword>
<comment type="subcellular location">
    <subcellularLocation>
        <location evidence="2">Cytoplasm</location>
    </subcellularLocation>
</comment>
<evidence type="ECO:0000256" key="2">
    <source>
        <dbReference type="HAMAP-Rule" id="MF_00296"/>
    </source>
</evidence>
<feature type="binding site" evidence="2">
    <location>
        <position position="318"/>
    </location>
    <ligand>
        <name>substrate</name>
    </ligand>
</feature>
<keyword evidence="1 2" id="KW-0808">Transferase</keyword>
<dbReference type="InterPro" id="IPR000073">
    <property type="entry name" value="AB_hydrolase_1"/>
</dbReference>
<keyword evidence="2 5" id="KW-0012">Acyltransferase</keyword>
<dbReference type="HAMAP" id="MF_00296">
    <property type="entry name" value="MetX_acyltransf"/>
    <property type="match status" value="1"/>
</dbReference>
<protein>
    <recommendedName>
        <fullName evidence="2">Homoserine O-acetyltransferase</fullName>
        <shortName evidence="2">HAT</shortName>
        <ecNumber evidence="2">2.3.1.31</ecNumber>
    </recommendedName>
    <alternativeName>
        <fullName evidence="2">Homoserine transacetylase</fullName>
        <shortName evidence="2">HTA</shortName>
    </alternativeName>
</protein>
<dbReference type="PIRSF" id="PIRSF000443">
    <property type="entry name" value="Homoser_Ac_trans"/>
    <property type="match status" value="1"/>
</dbReference>
<comment type="caution">
    <text evidence="2">Lacks conserved residue(s) required for the propagation of feature annotation.</text>
</comment>
<dbReference type="OrthoDB" id="9800754at2"/>
<feature type="binding site" evidence="2">
    <location>
        <position position="201"/>
    </location>
    <ligand>
        <name>substrate</name>
    </ligand>
</feature>
<dbReference type="PANTHER" id="PTHR32268">
    <property type="entry name" value="HOMOSERINE O-ACETYLTRANSFERASE"/>
    <property type="match status" value="1"/>
</dbReference>
<comment type="function">
    <text evidence="2">Transfers an acetyl group from acetyl-CoA to L-homoserine, forming acetyl-L-homoserine.</text>
</comment>
<dbReference type="NCBIfam" id="TIGR01392">
    <property type="entry name" value="homoserO_Ac_trn"/>
    <property type="match status" value="1"/>
</dbReference>
<comment type="pathway">
    <text evidence="2">Amino-acid biosynthesis; L-methionine biosynthesis via de novo pathway; O-acetyl-L-homoserine from L-homoserine: step 1/1.</text>
</comment>
<feature type="domain" description="AB hydrolase-1" evidence="4">
    <location>
        <begin position="43"/>
        <end position="321"/>
    </location>
</feature>
<dbReference type="Proteomes" id="UP000321721">
    <property type="component" value="Unassembled WGS sequence"/>
</dbReference>
<dbReference type="SUPFAM" id="SSF53474">
    <property type="entry name" value="alpha/beta-Hydrolases"/>
    <property type="match status" value="1"/>
</dbReference>
<dbReference type="Pfam" id="PF00561">
    <property type="entry name" value="Abhydrolase_1"/>
    <property type="match status" value="1"/>
</dbReference>
<organism evidence="5 6">
    <name type="scientific">Vicingus serpentipes</name>
    <dbReference type="NCBI Taxonomy" id="1926625"/>
    <lineage>
        <taxon>Bacteria</taxon>
        <taxon>Pseudomonadati</taxon>
        <taxon>Bacteroidota</taxon>
        <taxon>Flavobacteriia</taxon>
        <taxon>Flavobacteriales</taxon>
        <taxon>Vicingaceae</taxon>
        <taxon>Vicingus</taxon>
    </lineage>
</organism>
<comment type="caution">
    <text evidence="5">The sequence shown here is derived from an EMBL/GenBank/DDBJ whole genome shotgun (WGS) entry which is preliminary data.</text>
</comment>
<keyword evidence="2" id="KW-0963">Cytoplasm</keyword>
<evidence type="ECO:0000256" key="3">
    <source>
        <dbReference type="PIRSR" id="PIRSR000443-1"/>
    </source>
</evidence>
<dbReference type="EC" id="2.3.1.31" evidence="2"/>
<name>A0A5C6RRH4_9FLAO</name>
<evidence type="ECO:0000313" key="6">
    <source>
        <dbReference type="Proteomes" id="UP000321721"/>
    </source>
</evidence>
<feature type="active site" evidence="2 3">
    <location>
        <position position="317"/>
    </location>
</feature>
<dbReference type="GO" id="GO:0004414">
    <property type="term" value="F:homoserine O-acetyltransferase activity"/>
    <property type="evidence" value="ECO:0007669"/>
    <property type="project" value="UniProtKB-UniRule"/>
</dbReference>
<dbReference type="InterPro" id="IPR029058">
    <property type="entry name" value="AB_hydrolase_fold"/>
</dbReference>
<gene>
    <name evidence="5" type="primary">metX</name>
    <name evidence="2" type="synonym">metXA</name>
    <name evidence="5" type="ORF">FRY74_09110</name>
</gene>
<feature type="active site" description="Nucleophile" evidence="2 3">
    <location>
        <position position="135"/>
    </location>
</feature>
<evidence type="ECO:0000259" key="4">
    <source>
        <dbReference type="Pfam" id="PF00561"/>
    </source>
</evidence>
<comment type="similarity">
    <text evidence="2">Belongs to the AB hydrolase superfamily. MetX family.</text>
</comment>
<dbReference type="Gene3D" id="3.40.50.1820">
    <property type="entry name" value="alpha/beta hydrolase"/>
    <property type="match status" value="1"/>
</dbReference>
<comment type="catalytic activity">
    <reaction evidence="2">
        <text>L-homoserine + acetyl-CoA = O-acetyl-L-homoserine + CoA</text>
        <dbReference type="Rhea" id="RHEA:13701"/>
        <dbReference type="ChEBI" id="CHEBI:57287"/>
        <dbReference type="ChEBI" id="CHEBI:57288"/>
        <dbReference type="ChEBI" id="CHEBI:57476"/>
        <dbReference type="ChEBI" id="CHEBI:57716"/>
        <dbReference type="EC" id="2.3.1.31"/>
    </reaction>
</comment>
<proteinExistence type="inferred from homology"/>
<dbReference type="GO" id="GO:0009086">
    <property type="term" value="P:methionine biosynthetic process"/>
    <property type="evidence" value="ECO:0007669"/>
    <property type="project" value="UniProtKB-UniRule"/>
</dbReference>
<reference evidence="5 6" key="1">
    <citation type="submission" date="2019-08" db="EMBL/GenBank/DDBJ databases">
        <title>Genome of Vicingus serpentipes NCIMB 15042.</title>
        <authorList>
            <person name="Bowman J.P."/>
        </authorList>
    </citation>
    <scope>NUCLEOTIDE SEQUENCE [LARGE SCALE GENOMIC DNA]</scope>
    <source>
        <strain evidence="5 6">NCIMB 15042</strain>
    </source>
</reference>